<dbReference type="EMBL" id="AP017624">
    <property type="protein sequence ID" value="BAV42780.1"/>
    <property type="molecule type" value="Genomic_DNA"/>
</dbReference>
<accession>A0A1B4Y6W4</accession>
<name>A0A1B4Y6W4_MYCUL</name>
<evidence type="ECO:0000313" key="1">
    <source>
        <dbReference type="EMBL" id="BAV42780.1"/>
    </source>
</evidence>
<dbReference type="InterPro" id="IPR022536">
    <property type="entry name" value="EspC"/>
</dbReference>
<dbReference type="GeneID" id="93438379"/>
<evidence type="ECO:0008006" key="3">
    <source>
        <dbReference type="Google" id="ProtNLM"/>
    </source>
</evidence>
<protein>
    <recommendedName>
        <fullName evidence="3">ESX-1 secretion-associated protein EspC</fullName>
    </recommendedName>
</protein>
<gene>
    <name evidence="1" type="ORF">SHTP_3804</name>
</gene>
<dbReference type="GO" id="GO:0009306">
    <property type="term" value="P:protein secretion"/>
    <property type="evidence" value="ECO:0007669"/>
    <property type="project" value="InterPro"/>
</dbReference>
<proteinExistence type="predicted"/>
<sequence length="103" mass="10816">MTENLKVQPELLGVLASHHDNAAASATSGTEVASGLSESVTVTHGSYCSQFNTTLKMYESTRSALGSSLNSDGIDLAKNLRTAARAYTEADDTWSKALGSLFS</sequence>
<dbReference type="Proteomes" id="UP000218067">
    <property type="component" value="Chromosome"/>
</dbReference>
<evidence type="ECO:0000313" key="2">
    <source>
        <dbReference type="Proteomes" id="UP000218067"/>
    </source>
</evidence>
<dbReference type="RefSeq" id="WP_096371535.1">
    <property type="nucleotide sequence ID" value="NZ_AP017624.1"/>
</dbReference>
<dbReference type="Pfam" id="PF10824">
    <property type="entry name" value="T7SS_ESX_EspC"/>
    <property type="match status" value="1"/>
</dbReference>
<reference evidence="1 2" key="1">
    <citation type="submission" date="2016-08" db="EMBL/GenBank/DDBJ databases">
        <title>Complete genome sequence of Mycobacterium shinshuense, a subspecies of M. ulcerans.</title>
        <authorList>
            <person name="Yoshida M."/>
            <person name="Ogura Y."/>
            <person name="Hayashi T."/>
            <person name="Hoshino Y."/>
        </authorList>
    </citation>
    <scope>NUCLEOTIDE SEQUENCE [LARGE SCALE GENOMIC DNA]</scope>
    <source>
        <strain evidence="2">ATCC 33728</strain>
    </source>
</reference>
<dbReference type="AlphaFoldDB" id="A0A1B4Y6W4"/>
<organism evidence="1 2">
    <name type="scientific">Mycobacterium ulcerans subsp. shinshuense</name>
    <dbReference type="NCBI Taxonomy" id="1124626"/>
    <lineage>
        <taxon>Bacteria</taxon>
        <taxon>Bacillati</taxon>
        <taxon>Actinomycetota</taxon>
        <taxon>Actinomycetes</taxon>
        <taxon>Mycobacteriales</taxon>
        <taxon>Mycobacteriaceae</taxon>
        <taxon>Mycobacterium</taxon>
        <taxon>Mycobacterium ulcerans group</taxon>
    </lineage>
</organism>